<dbReference type="AlphaFoldDB" id="A0A1L2Z0V1"/>
<evidence type="ECO:0000313" key="4">
    <source>
        <dbReference type="Proteomes" id="UP000508034"/>
    </source>
</evidence>
<gene>
    <name evidence="2" type="ORF">ATN07_29870</name>
    <name evidence="3" type="ORF">BTAR23_AR23_06016</name>
</gene>
<dbReference type="Proteomes" id="UP000508034">
    <property type="component" value="Unassembled WGS sequence"/>
</dbReference>
<feature type="domain" description="HTH cro/C1-type" evidence="1">
    <location>
        <begin position="7"/>
        <end position="57"/>
    </location>
</feature>
<dbReference type="InterPro" id="IPR053163">
    <property type="entry name" value="HTH-type_regulator_Rgg"/>
</dbReference>
<dbReference type="SUPFAM" id="SSF47413">
    <property type="entry name" value="lambda repressor-like DNA-binding domains"/>
    <property type="match status" value="2"/>
</dbReference>
<dbReference type="EMBL" id="CP013276">
    <property type="protein sequence ID" value="APF32704.1"/>
    <property type="molecule type" value="Genomic_DNA"/>
</dbReference>
<dbReference type="InterPro" id="IPR001387">
    <property type="entry name" value="Cro/C1-type_HTH"/>
</dbReference>
<dbReference type="Gene3D" id="1.25.40.10">
    <property type="entry name" value="Tetratricopeptide repeat domain"/>
    <property type="match status" value="2"/>
</dbReference>
<evidence type="ECO:0000313" key="2">
    <source>
        <dbReference type="EMBL" id="APF32704.1"/>
    </source>
</evidence>
<protein>
    <submittedName>
        <fullName evidence="3">Helix-turn-helix domain protein</fullName>
    </submittedName>
    <submittedName>
        <fullName evidence="2">XRE family transcriptional regulator</fullName>
    </submittedName>
</protein>
<reference evidence="2" key="1">
    <citation type="journal article" date="2017" name="Res. Microbiol.">
        <title>Comparative genomics of extrachromosomal elements in Bacillus thuringiensis subsp. israelensis.</title>
        <authorList>
            <person name="Bolotin A."/>
            <person name="Gillis A."/>
            <person name="Sanchis V."/>
            <person name="Nielsen-LeRoux C."/>
            <person name="Mahillon J."/>
            <person name="Lereclus D."/>
            <person name="Sorokin A."/>
        </authorList>
    </citation>
    <scope>NUCLEOTIDE SEQUENCE</scope>
    <source>
        <strain evidence="2">AM65-52</strain>
        <plasmid evidence="2">pAM65-52-1-360K</plasmid>
    </source>
</reference>
<name>A0A1L2Z0V1_BACTI</name>
<organism evidence="2">
    <name type="scientific">Bacillus thuringiensis subsp. israelensis</name>
    <dbReference type="NCBI Taxonomy" id="1430"/>
    <lineage>
        <taxon>Bacteria</taxon>
        <taxon>Bacillati</taxon>
        <taxon>Bacillota</taxon>
        <taxon>Bacilli</taxon>
        <taxon>Bacillales</taxon>
        <taxon>Bacillaceae</taxon>
        <taxon>Bacillus</taxon>
        <taxon>Bacillus cereus group</taxon>
    </lineage>
</organism>
<dbReference type="InterPro" id="IPR011990">
    <property type="entry name" value="TPR-like_helical_dom_sf"/>
</dbReference>
<dbReference type="RefSeq" id="WP_001092094.1">
    <property type="nucleotide sequence ID" value="NZ_CAAKHA010000028.1"/>
</dbReference>
<dbReference type="CDD" id="cd00093">
    <property type="entry name" value="HTH_XRE"/>
    <property type="match status" value="1"/>
</dbReference>
<keyword evidence="2" id="KW-0614">Plasmid</keyword>
<dbReference type="SMART" id="SM00530">
    <property type="entry name" value="HTH_XRE"/>
    <property type="match status" value="2"/>
</dbReference>
<accession>A0A1L2Z0V1</accession>
<feature type="domain" description="HTH cro/C1-type" evidence="1">
    <location>
        <begin position="76"/>
        <end position="138"/>
    </location>
</feature>
<sequence>MNTIGKEIREFRKTYNLTRKELCKGICPVSHLSFIENNKVEAKPEVKQLLLERIEEFKSNPEIKNDTVSNENIGKFFFNERLKHGIKQENLCYGICTVSYLSKIENNKLVPSCNIKKLLYKRLEEIKNNTLTVDLEILELEKLYDTMISFFYKEKMNDAKKMLNRGLRTTKNKYPKLYCLFSYQNHLYFDQTNFKNFLEKTAIPFFKNEKDNKQLSISYIDLATCYQKENQFETACLYYQKGISCIRIVKSLNIISSHKNVQLQFS</sequence>
<reference evidence="3 4" key="2">
    <citation type="submission" date="2019-04" db="EMBL/GenBank/DDBJ databases">
        <authorList>
            <person name="Patino-Navarrete R."/>
            <person name="Patino Navarrete R."/>
        </authorList>
    </citation>
    <scope>NUCLEOTIDE SEQUENCE [LARGE SCALE GENOMIC DNA]</scope>
    <source>
        <strain evidence="3">Bacillus thuringiensis strain AR23</strain>
    </source>
</reference>
<dbReference type="GO" id="GO:0003677">
    <property type="term" value="F:DNA binding"/>
    <property type="evidence" value="ECO:0007669"/>
    <property type="project" value="InterPro"/>
</dbReference>
<dbReference type="PANTHER" id="PTHR37038">
    <property type="entry name" value="TRANSCRIPTIONAL REGULATOR-RELATED"/>
    <property type="match status" value="1"/>
</dbReference>
<proteinExistence type="predicted"/>
<dbReference type="InterPro" id="IPR010982">
    <property type="entry name" value="Lambda_DNA-bd_dom_sf"/>
</dbReference>
<dbReference type="EMBL" id="CAAKHA010000028">
    <property type="protein sequence ID" value="VIJ07919.1"/>
    <property type="molecule type" value="Genomic_DNA"/>
</dbReference>
<geneLocation type="plasmid" evidence="2">
    <name>pAM65-52-1-360K</name>
</geneLocation>
<evidence type="ECO:0000259" key="1">
    <source>
        <dbReference type="SMART" id="SM00530"/>
    </source>
</evidence>
<evidence type="ECO:0000313" key="3">
    <source>
        <dbReference type="EMBL" id="VIJ07919.1"/>
    </source>
</evidence>